<dbReference type="Gene3D" id="3.20.20.80">
    <property type="entry name" value="Glycosidases"/>
    <property type="match status" value="1"/>
</dbReference>
<keyword evidence="2" id="KW-0732">Signal</keyword>
<sequence length="659" mass="72386">MGLFKKSSTAMLSLFITLSGSQAAGVFSIPAYASETTPITIDMSHTYQTIDNFGASDAWSMDPIGENWSEENKEKVADLLFSTDKGIGLSAWRFNIGAGSSETDQLIISNPWRRAEAFKQTETSPYDWTKQAGQQWFLRAAKARGVGTLIGFVNSPPVWMTKNGHAQPDSSVGSTNLKPDYVDDFAAYLADVTKHFDEQGLHFDYISPINEPVWTWDGAGQEGNRYNNSDIKSVVNALYAALSDHGLTTKISAPEGVEITSLLNDEFYQKFTATLTSSQDNPTQYSGGANSMGVGKYREYIKDMLSDPAFAAKIDNMIGSHSYWSDFASAEQGDRLGYLHDLLWQNLMEVNPAARYWMTEYCILGDGGDVHGSGRDLGIDPALYMARTIHYDLVKANASAWQWWTAVSKEDYKDGLIYTDYKFPGDKQTIYESKMLWGLGNYSKFIRPGAKRVDLQGLADNDPTGLMGSAYVNEADNKLTNVYVNYSNEPQSVSIQVTHVPSGYQIFGLTPYVTSSTESLAEQPLITPDDQGVFTYIIPARSIVTLSGDYYPTDQAPAPTELTSLTSLNKAAEVKFAKASGADRYKITYGTNPNNLDQSVIVTATDYTLQGLTNNSTYYVRVSAMNDFGESEASPAQSVTPELKPPASIKAKALDGGFK</sequence>
<dbReference type="Proteomes" id="UP001649230">
    <property type="component" value="Chromosome"/>
</dbReference>
<accession>A0ABY3SBU7</accession>
<dbReference type="Gene3D" id="2.60.40.1180">
    <property type="entry name" value="Golgi alpha-mannosidase II"/>
    <property type="match status" value="1"/>
</dbReference>
<feature type="chain" id="PRO_5046879202" description="Fibronectin type-III domain-containing protein" evidence="2">
    <location>
        <begin position="24"/>
        <end position="659"/>
    </location>
</feature>
<dbReference type="Pfam" id="PF14587">
    <property type="entry name" value="Glyco_hydr_30_2"/>
    <property type="match status" value="1"/>
</dbReference>
<dbReference type="SUPFAM" id="SSF49265">
    <property type="entry name" value="Fibronectin type III"/>
    <property type="match status" value="1"/>
</dbReference>
<dbReference type="InterPro" id="IPR039514">
    <property type="entry name" value="6GAL-like"/>
</dbReference>
<dbReference type="RefSeq" id="WP_235117820.1">
    <property type="nucleotide sequence ID" value="NZ_CP090978.1"/>
</dbReference>
<evidence type="ECO:0000313" key="5">
    <source>
        <dbReference type="Proteomes" id="UP001649230"/>
    </source>
</evidence>
<keyword evidence="5" id="KW-1185">Reference proteome</keyword>
<protein>
    <recommendedName>
        <fullName evidence="3">Fibronectin type-III domain-containing protein</fullName>
    </recommendedName>
</protein>
<dbReference type="Pfam" id="PF17189">
    <property type="entry name" value="Glyco_hydro_30C"/>
    <property type="match status" value="1"/>
</dbReference>
<dbReference type="CDD" id="cd00063">
    <property type="entry name" value="FN3"/>
    <property type="match status" value="1"/>
</dbReference>
<name>A0ABY3SBU7_9BACL</name>
<dbReference type="InterPro" id="IPR039743">
    <property type="entry name" value="6GAL/EXGAL"/>
</dbReference>
<feature type="domain" description="Fibronectin type-III" evidence="3">
    <location>
        <begin position="556"/>
        <end position="646"/>
    </location>
</feature>
<dbReference type="EMBL" id="CP090978">
    <property type="protein sequence ID" value="UJF31474.1"/>
    <property type="molecule type" value="Genomic_DNA"/>
</dbReference>
<dbReference type="SMART" id="SM00060">
    <property type="entry name" value="FN3"/>
    <property type="match status" value="1"/>
</dbReference>
<dbReference type="InterPro" id="IPR013783">
    <property type="entry name" value="Ig-like_fold"/>
</dbReference>
<dbReference type="Gene3D" id="2.60.40.10">
    <property type="entry name" value="Immunoglobulins"/>
    <property type="match status" value="1"/>
</dbReference>
<proteinExistence type="predicted"/>
<evidence type="ECO:0000256" key="2">
    <source>
        <dbReference type="SAM" id="SignalP"/>
    </source>
</evidence>
<dbReference type="InterPro" id="IPR033452">
    <property type="entry name" value="GH30_C"/>
</dbReference>
<reference evidence="4 5" key="1">
    <citation type="journal article" date="2024" name="Int. J. Syst. Evol. Microbiol.">
        <title>Paenibacillus hexagrammi sp. nov., a novel bacterium isolated from the gut content of Hexagrammos agrammus.</title>
        <authorList>
            <person name="Jung H.K."/>
            <person name="Kim D.G."/>
            <person name="Zin H."/>
            <person name="Park J."/>
            <person name="Jung H."/>
            <person name="Kim Y.O."/>
            <person name="Kong H.J."/>
            <person name="Kim J.W."/>
            <person name="Kim Y.S."/>
        </authorList>
    </citation>
    <scope>NUCLEOTIDE SEQUENCE [LARGE SCALE GENOMIC DNA]</scope>
    <source>
        <strain evidence="4 5">YPD9-1</strain>
    </source>
</reference>
<gene>
    <name evidence="4" type="ORF">L0M14_16775</name>
</gene>
<evidence type="ECO:0000313" key="4">
    <source>
        <dbReference type="EMBL" id="UJF31474.1"/>
    </source>
</evidence>
<dbReference type="PANTHER" id="PTHR42767:SF1">
    <property type="entry name" value="ENDO-BETA-1,6-GALACTANASE-LIKE DOMAIN-CONTAINING PROTEIN"/>
    <property type="match status" value="1"/>
</dbReference>
<dbReference type="InterPro" id="IPR003961">
    <property type="entry name" value="FN3_dom"/>
</dbReference>
<dbReference type="InterPro" id="IPR017853">
    <property type="entry name" value="GH"/>
</dbReference>
<evidence type="ECO:0000256" key="1">
    <source>
        <dbReference type="SAM" id="MobiDB-lite"/>
    </source>
</evidence>
<feature type="region of interest" description="Disordered" evidence="1">
    <location>
        <begin position="631"/>
        <end position="659"/>
    </location>
</feature>
<dbReference type="PANTHER" id="PTHR42767">
    <property type="entry name" value="ENDO-BETA-1,6-GALACTANASE"/>
    <property type="match status" value="1"/>
</dbReference>
<feature type="signal peptide" evidence="2">
    <location>
        <begin position="1"/>
        <end position="23"/>
    </location>
</feature>
<dbReference type="InterPro" id="IPR013780">
    <property type="entry name" value="Glyco_hydro_b"/>
</dbReference>
<dbReference type="Pfam" id="PF00041">
    <property type="entry name" value="fn3"/>
    <property type="match status" value="1"/>
</dbReference>
<dbReference type="SUPFAM" id="SSF51445">
    <property type="entry name" value="(Trans)glycosidases"/>
    <property type="match status" value="1"/>
</dbReference>
<organism evidence="4 5">
    <name type="scientific">Paenibacillus hexagrammi</name>
    <dbReference type="NCBI Taxonomy" id="2908839"/>
    <lineage>
        <taxon>Bacteria</taxon>
        <taxon>Bacillati</taxon>
        <taxon>Bacillota</taxon>
        <taxon>Bacilli</taxon>
        <taxon>Bacillales</taxon>
        <taxon>Paenibacillaceae</taxon>
        <taxon>Paenibacillus</taxon>
    </lineage>
</organism>
<dbReference type="PROSITE" id="PS50853">
    <property type="entry name" value="FN3"/>
    <property type="match status" value="1"/>
</dbReference>
<evidence type="ECO:0000259" key="3">
    <source>
        <dbReference type="PROSITE" id="PS50853"/>
    </source>
</evidence>
<dbReference type="InterPro" id="IPR036116">
    <property type="entry name" value="FN3_sf"/>
</dbReference>
<dbReference type="SUPFAM" id="SSF51011">
    <property type="entry name" value="Glycosyl hydrolase domain"/>
    <property type="match status" value="1"/>
</dbReference>